<dbReference type="InterPro" id="IPR001537">
    <property type="entry name" value="SpoU_MeTrfase"/>
</dbReference>
<keyword evidence="2" id="KW-0489">Methyltransferase</keyword>
<evidence type="ECO:0000256" key="2">
    <source>
        <dbReference type="ARBA" id="ARBA00022603"/>
    </source>
</evidence>
<dbReference type="GO" id="GO:0000049">
    <property type="term" value="F:tRNA binding"/>
    <property type="evidence" value="ECO:0007669"/>
    <property type="project" value="UniProtKB-KW"/>
</dbReference>
<feature type="domain" description="tRNA/rRNA methyltransferase SpoU type" evidence="7">
    <location>
        <begin position="21"/>
        <end position="161"/>
    </location>
</feature>
<dbReference type="Pfam" id="PF00588">
    <property type="entry name" value="SpoU_methylase"/>
    <property type="match status" value="1"/>
</dbReference>
<keyword evidence="5" id="KW-0819">tRNA processing</keyword>
<dbReference type="HAMAP" id="MF_02060">
    <property type="entry name" value="tRNA_methyltr_TrmH"/>
    <property type="match status" value="1"/>
</dbReference>
<comment type="caution">
    <text evidence="8">The sequence shown here is derived from an EMBL/GenBank/DDBJ whole genome shotgun (WGS) entry which is preliminary data.</text>
</comment>
<dbReference type="EMBL" id="LAZR01001740">
    <property type="protein sequence ID" value="KKN39861.1"/>
    <property type="molecule type" value="Genomic_DNA"/>
</dbReference>
<dbReference type="InterPro" id="IPR033671">
    <property type="entry name" value="TrmH"/>
</dbReference>
<dbReference type="InterPro" id="IPR029026">
    <property type="entry name" value="tRNA_m1G_MTases_N"/>
</dbReference>
<dbReference type="AlphaFoldDB" id="A0A0F9SS76"/>
<dbReference type="CDD" id="cd18092">
    <property type="entry name" value="SpoU-like_TrmH"/>
    <property type="match status" value="1"/>
</dbReference>
<keyword evidence="4" id="KW-0949">S-adenosyl-L-methionine</keyword>
<dbReference type="InterPro" id="IPR029028">
    <property type="entry name" value="Alpha/beta_knot_MTases"/>
</dbReference>
<dbReference type="GO" id="GO:0002938">
    <property type="term" value="P:tRNA guanine ribose methylation"/>
    <property type="evidence" value="ECO:0007669"/>
    <property type="project" value="TreeGrafter"/>
</dbReference>
<evidence type="ECO:0000256" key="1">
    <source>
        <dbReference type="ARBA" id="ARBA00022555"/>
    </source>
</evidence>
<keyword evidence="6" id="KW-0694">RNA-binding</keyword>
<dbReference type="PANTHER" id="PTHR43453:SF1">
    <property type="entry name" value="TRNA_RRNA METHYLTRANSFERASE SPOU TYPE DOMAIN-CONTAINING PROTEIN"/>
    <property type="match status" value="1"/>
</dbReference>
<evidence type="ECO:0000256" key="3">
    <source>
        <dbReference type="ARBA" id="ARBA00022679"/>
    </source>
</evidence>
<protein>
    <recommendedName>
        <fullName evidence="7">tRNA/rRNA methyltransferase SpoU type domain-containing protein</fullName>
    </recommendedName>
</protein>
<keyword evidence="1" id="KW-0820">tRNA-binding</keyword>
<dbReference type="SUPFAM" id="SSF75217">
    <property type="entry name" value="alpha/beta knot"/>
    <property type="match status" value="1"/>
</dbReference>
<dbReference type="GO" id="GO:0008173">
    <property type="term" value="F:RNA methyltransferase activity"/>
    <property type="evidence" value="ECO:0007669"/>
    <property type="project" value="InterPro"/>
</dbReference>
<organism evidence="8">
    <name type="scientific">marine sediment metagenome</name>
    <dbReference type="NCBI Taxonomy" id="412755"/>
    <lineage>
        <taxon>unclassified sequences</taxon>
        <taxon>metagenomes</taxon>
        <taxon>ecological metagenomes</taxon>
    </lineage>
</organism>
<accession>A0A0F9SS76</accession>
<evidence type="ECO:0000256" key="6">
    <source>
        <dbReference type="ARBA" id="ARBA00022884"/>
    </source>
</evidence>
<evidence type="ECO:0000259" key="7">
    <source>
        <dbReference type="Pfam" id="PF00588"/>
    </source>
</evidence>
<gene>
    <name evidence="8" type="ORF">LCGC14_0739200</name>
</gene>
<reference evidence="8" key="1">
    <citation type="journal article" date="2015" name="Nature">
        <title>Complex archaea that bridge the gap between prokaryotes and eukaryotes.</title>
        <authorList>
            <person name="Spang A."/>
            <person name="Saw J.H."/>
            <person name="Jorgensen S.L."/>
            <person name="Zaremba-Niedzwiedzka K."/>
            <person name="Martijn J."/>
            <person name="Lind A.E."/>
            <person name="van Eijk R."/>
            <person name="Schleper C."/>
            <person name="Guy L."/>
            <person name="Ettema T.J."/>
        </authorList>
    </citation>
    <scope>NUCLEOTIDE SEQUENCE</scope>
</reference>
<sequence>MPTKERIEKVKKVLSLRQPDLRVVLEEVKNTHNASAVVRTCDAAGILYLDIISAGQETFPVNEAISTRAEKWIHFNYYTSTSKCLKRLKKEGFKIAATHLSKDSILHTALDYTQPLALVFGNEAEGISEEALSLTDYKIKIPMIGMAQSLNLSVSVGIILYEAMMQRKKKGFYKKKRLSSDEFKKYLEKWLGSSSNRSSKTD</sequence>
<evidence type="ECO:0000313" key="8">
    <source>
        <dbReference type="EMBL" id="KKN39861.1"/>
    </source>
</evidence>
<dbReference type="PANTHER" id="PTHR43453">
    <property type="entry name" value="RRNA METHYLASE-LIKE"/>
    <property type="match status" value="1"/>
</dbReference>
<evidence type="ECO:0000256" key="5">
    <source>
        <dbReference type="ARBA" id="ARBA00022694"/>
    </source>
</evidence>
<name>A0A0F9SS76_9ZZZZ</name>
<dbReference type="Gene3D" id="3.40.1280.10">
    <property type="match status" value="1"/>
</dbReference>
<keyword evidence="3" id="KW-0808">Transferase</keyword>
<evidence type="ECO:0000256" key="4">
    <source>
        <dbReference type="ARBA" id="ARBA00022691"/>
    </source>
</evidence>
<proteinExistence type="inferred from homology"/>